<evidence type="ECO:0000256" key="1">
    <source>
        <dbReference type="SAM" id="Phobius"/>
    </source>
</evidence>
<sequence length="91" mass="9904">MFFFLPDKHVLAMAAMRVLSSLIELTAAMLMLKLNQVEAALKINATLALVGPTIMMLVMALGLWGLAGKIHPEKMLAIILGVGLIFYGVRH</sequence>
<feature type="transmembrane region" description="Helical" evidence="1">
    <location>
        <begin position="73"/>
        <end position="89"/>
    </location>
</feature>
<reference evidence="2" key="1">
    <citation type="journal article" date="2014" name="Gene">
        <title>Genome-guided analysis of transformation efficiency and carbon dioxide assimilation by Moorella thermoacetica Y72.</title>
        <authorList>
            <person name="Tsukahara K."/>
            <person name="Kita A."/>
            <person name="Nakashimada Y."/>
            <person name="Hoshino T."/>
            <person name="Murakami K."/>
        </authorList>
    </citation>
    <scope>NUCLEOTIDE SEQUENCE [LARGE SCALE GENOMIC DNA]</scope>
    <source>
        <strain evidence="2">Y72</strain>
    </source>
</reference>
<evidence type="ECO:0008006" key="3">
    <source>
        <dbReference type="Google" id="ProtNLM"/>
    </source>
</evidence>
<keyword evidence="1" id="KW-0472">Membrane</keyword>
<keyword evidence="1" id="KW-0812">Transmembrane</keyword>
<dbReference type="EMBL" id="DF238840">
    <property type="protein sequence ID" value="GAF25886.1"/>
    <property type="molecule type" value="Genomic_DNA"/>
</dbReference>
<dbReference type="AlphaFoldDB" id="A0A0S6UE51"/>
<organism evidence="2">
    <name type="scientific">Moorella thermoacetica Y72</name>
    <dbReference type="NCBI Taxonomy" id="1325331"/>
    <lineage>
        <taxon>Bacteria</taxon>
        <taxon>Bacillati</taxon>
        <taxon>Bacillota</taxon>
        <taxon>Clostridia</taxon>
        <taxon>Neomoorellales</taxon>
        <taxon>Neomoorellaceae</taxon>
        <taxon>Neomoorella</taxon>
    </lineage>
</organism>
<dbReference type="Pfam" id="PF10942">
    <property type="entry name" value="DUF2619"/>
    <property type="match status" value="1"/>
</dbReference>
<accession>A0A0S6UE51</accession>
<proteinExistence type="predicted"/>
<name>A0A0S6UE51_NEOTH</name>
<dbReference type="Proteomes" id="UP000063718">
    <property type="component" value="Unassembled WGS sequence"/>
</dbReference>
<feature type="transmembrane region" description="Helical" evidence="1">
    <location>
        <begin position="44"/>
        <end position="67"/>
    </location>
</feature>
<dbReference type="RefSeq" id="WP_011391665.1">
    <property type="nucleotide sequence ID" value="NZ_DF238840.1"/>
</dbReference>
<dbReference type="InterPro" id="IPR020390">
    <property type="entry name" value="Uncharacterised_YqhV"/>
</dbReference>
<evidence type="ECO:0000313" key="2">
    <source>
        <dbReference type="EMBL" id="GAF25886.1"/>
    </source>
</evidence>
<protein>
    <recommendedName>
        <fullName evidence="3">DUF2619 domain-containing protein</fullName>
    </recommendedName>
</protein>
<dbReference type="GeneID" id="45616154"/>
<keyword evidence="1" id="KW-1133">Transmembrane helix</keyword>
<gene>
    <name evidence="2" type="ORF">MTY_1223</name>
</gene>
<feature type="transmembrane region" description="Helical" evidence="1">
    <location>
        <begin position="12"/>
        <end position="32"/>
    </location>
</feature>